<evidence type="ECO:0000313" key="3">
    <source>
        <dbReference type="RefSeq" id="XP_021819583.1"/>
    </source>
</evidence>
<dbReference type="PANTHER" id="PTHR31170">
    <property type="entry name" value="BNAC04G53230D PROTEIN"/>
    <property type="match status" value="1"/>
</dbReference>
<feature type="region of interest" description="Disordered" evidence="1">
    <location>
        <begin position="1"/>
        <end position="30"/>
    </location>
</feature>
<evidence type="ECO:0000313" key="2">
    <source>
        <dbReference type="Proteomes" id="UP000515124"/>
    </source>
</evidence>
<dbReference type="Gramene" id="Pav_sc0000816.1_g510.1.br:mrna">
    <property type="protein sequence ID" value="Pav_sc0000816.1_g510.1.br:CDS:1"/>
    <property type="gene ID" value="Pav_sc0000816.1_g510.1.br"/>
</dbReference>
<name>A0A6P5T0J0_PRUAV</name>
<keyword evidence="2" id="KW-1185">Reference proteome</keyword>
<dbReference type="Proteomes" id="UP000515124">
    <property type="component" value="Unplaced"/>
</dbReference>
<dbReference type="RefSeq" id="XP_021819583.1">
    <property type="nucleotide sequence ID" value="XM_021963891.1"/>
</dbReference>
<dbReference type="KEGG" id="pavi:110761423"/>
<evidence type="ECO:0000256" key="1">
    <source>
        <dbReference type="SAM" id="MobiDB-lite"/>
    </source>
</evidence>
<dbReference type="InterPro" id="IPR004158">
    <property type="entry name" value="DUF247_pln"/>
</dbReference>
<gene>
    <name evidence="3" type="primary">LOC110761423</name>
</gene>
<dbReference type="AlphaFoldDB" id="A0A6P5T0J0"/>
<dbReference type="Pfam" id="PF03140">
    <property type="entry name" value="DUF247"/>
    <property type="match status" value="1"/>
</dbReference>
<protein>
    <submittedName>
        <fullName evidence="3">UPF0481 protein At3g47200-like</fullName>
    </submittedName>
</protein>
<sequence>MTTPNSNESDDSLDTNKDGEGSVSAAQNENGNADELLSISLIEKLKKGSDPFSVHRCIYKIPNVLRKQNEKAFIPSVVSIGPFHHGKENLKGMEKIKLHYLRSLLIDRKPPLETKMEDLVKGIRPIESACRDCYGEKVDLSDDEFVEMMVIDGCFILEFLRRCTEEVSPVDGDLIFSNAGILWEVMNDLLLLENQLPWRVLECLFDLTGESAMFPLPMLILNVLKSYVLLQSPKPSGKLKNRHLLDFIRNSLLGSYEQSQSDDDSIVSDLIPSVTVLRQAGVKFECGKEEDNSMLNITFKNGVLEIPPILVLEENRESLFGNLIAYEQCQPSLGYQITSYVVVLDNLIKSNKDVEFLVEKKIMRKILSKDVACFFSRVYKDNRLYNFEYLELQKQVNTFCAGGWHKWKMILRRYYFKNPCSSCSSSS</sequence>
<dbReference type="PANTHER" id="PTHR31170:SF17">
    <property type="match status" value="1"/>
</dbReference>
<organism evidence="2 3">
    <name type="scientific">Prunus avium</name>
    <name type="common">Cherry</name>
    <name type="synonym">Cerasus avium</name>
    <dbReference type="NCBI Taxonomy" id="42229"/>
    <lineage>
        <taxon>Eukaryota</taxon>
        <taxon>Viridiplantae</taxon>
        <taxon>Streptophyta</taxon>
        <taxon>Embryophyta</taxon>
        <taxon>Tracheophyta</taxon>
        <taxon>Spermatophyta</taxon>
        <taxon>Magnoliopsida</taxon>
        <taxon>eudicotyledons</taxon>
        <taxon>Gunneridae</taxon>
        <taxon>Pentapetalae</taxon>
        <taxon>rosids</taxon>
        <taxon>fabids</taxon>
        <taxon>Rosales</taxon>
        <taxon>Rosaceae</taxon>
        <taxon>Amygdaloideae</taxon>
        <taxon>Amygdaleae</taxon>
        <taxon>Prunus</taxon>
    </lineage>
</organism>
<accession>A0A6P5T0J0</accession>
<reference evidence="3" key="1">
    <citation type="submission" date="2025-08" db="UniProtKB">
        <authorList>
            <consortium name="RefSeq"/>
        </authorList>
    </citation>
    <scope>IDENTIFICATION</scope>
</reference>
<dbReference type="GeneID" id="110761423"/>
<proteinExistence type="predicted"/>